<dbReference type="OrthoDB" id="7861257at2"/>
<comment type="caution">
    <text evidence="2">The sequence shown here is derived from an EMBL/GenBank/DDBJ whole genome shotgun (WGS) entry which is preliminary data.</text>
</comment>
<protein>
    <recommendedName>
        <fullName evidence="4">Mu-like prophage FluMu N-terminal domain-containing protein</fullName>
    </recommendedName>
</protein>
<evidence type="ECO:0000313" key="2">
    <source>
        <dbReference type="EMBL" id="PQV56404.1"/>
    </source>
</evidence>
<dbReference type="Proteomes" id="UP000238338">
    <property type="component" value="Unassembled WGS sequence"/>
</dbReference>
<accession>A0A2S8S6J9</accession>
<gene>
    <name evidence="2" type="ORF">LX70_02670</name>
</gene>
<dbReference type="RefSeq" id="WP_105515247.1">
    <property type="nucleotide sequence ID" value="NZ_PVEP01000005.1"/>
</dbReference>
<feature type="region of interest" description="Disordered" evidence="1">
    <location>
        <begin position="1"/>
        <end position="24"/>
    </location>
</feature>
<evidence type="ECO:0000256" key="1">
    <source>
        <dbReference type="SAM" id="MobiDB-lite"/>
    </source>
</evidence>
<evidence type="ECO:0000313" key="3">
    <source>
        <dbReference type="Proteomes" id="UP000238338"/>
    </source>
</evidence>
<reference evidence="2 3" key="1">
    <citation type="submission" date="2018-02" db="EMBL/GenBank/DDBJ databases">
        <title>Genomic Encyclopedia of Archaeal and Bacterial Type Strains, Phase II (KMG-II): from individual species to whole genera.</title>
        <authorList>
            <person name="Goeker M."/>
        </authorList>
    </citation>
    <scope>NUCLEOTIDE SEQUENCE [LARGE SCALE GENOMIC DNA]</scope>
    <source>
        <strain evidence="2 3">DSM 18921</strain>
    </source>
</reference>
<organism evidence="2 3">
    <name type="scientific">Albidovulum denitrificans</name>
    <dbReference type="NCBI Taxonomy" id="404881"/>
    <lineage>
        <taxon>Bacteria</taxon>
        <taxon>Pseudomonadati</taxon>
        <taxon>Pseudomonadota</taxon>
        <taxon>Alphaproteobacteria</taxon>
        <taxon>Rhodobacterales</taxon>
        <taxon>Paracoccaceae</taxon>
        <taxon>Albidovulum</taxon>
    </lineage>
</organism>
<evidence type="ECO:0008006" key="4">
    <source>
        <dbReference type="Google" id="ProtNLM"/>
    </source>
</evidence>
<proteinExistence type="predicted"/>
<dbReference type="EMBL" id="PVEP01000005">
    <property type="protein sequence ID" value="PQV56404.1"/>
    <property type="molecule type" value="Genomic_DNA"/>
</dbReference>
<dbReference type="SUPFAM" id="SSF160059">
    <property type="entry name" value="PriA/YqbF domain"/>
    <property type="match status" value="1"/>
</dbReference>
<dbReference type="Gene3D" id="3.40.5.80">
    <property type="match status" value="1"/>
</dbReference>
<sequence>MTDPVEKKPAAATDKAAEKKPAAKKKREIEVLRVVGPEIGRRRAGHAFGKAEVELRVEDLTDAQVAAIQSDPLLVSTIETRSEDVEAEDA</sequence>
<name>A0A2S8S6J9_9RHOB</name>
<dbReference type="AlphaFoldDB" id="A0A2S8S6J9"/>
<keyword evidence="3" id="KW-1185">Reference proteome</keyword>